<comment type="caution">
    <text evidence="3">The sequence shown here is derived from an EMBL/GenBank/DDBJ whole genome shotgun (WGS) entry which is preliminary data.</text>
</comment>
<organism evidence="3 4">
    <name type="scientific">Plectonema radiosum NIES-515</name>
    <dbReference type="NCBI Taxonomy" id="2986073"/>
    <lineage>
        <taxon>Bacteria</taxon>
        <taxon>Bacillati</taxon>
        <taxon>Cyanobacteriota</taxon>
        <taxon>Cyanophyceae</taxon>
        <taxon>Oscillatoriophycideae</taxon>
        <taxon>Oscillatoriales</taxon>
        <taxon>Microcoleaceae</taxon>
        <taxon>Plectonema</taxon>
    </lineage>
</organism>
<accession>A0ABT3B444</accession>
<proteinExistence type="predicted"/>
<name>A0ABT3B444_9CYAN</name>
<evidence type="ECO:0000313" key="4">
    <source>
        <dbReference type="Proteomes" id="UP001526143"/>
    </source>
</evidence>
<dbReference type="Proteomes" id="UP001526143">
    <property type="component" value="Unassembled WGS sequence"/>
</dbReference>
<dbReference type="InterPro" id="IPR010095">
    <property type="entry name" value="Cas12f1-like_TNB"/>
</dbReference>
<protein>
    <submittedName>
        <fullName evidence="3">Transposase</fullName>
    </submittedName>
</protein>
<dbReference type="EMBL" id="JAOWRF010000316">
    <property type="protein sequence ID" value="MCV3216146.1"/>
    <property type="molecule type" value="Genomic_DNA"/>
</dbReference>
<gene>
    <name evidence="3" type="ORF">OGM63_21980</name>
</gene>
<reference evidence="3 4" key="1">
    <citation type="submission" date="2022-10" db="EMBL/GenBank/DDBJ databases">
        <title>Identification of biosynthetic pathway for the production of the potent trypsin inhibitor radiosumin.</title>
        <authorList>
            <person name="Fewer D.P."/>
            <person name="Delbaje E."/>
            <person name="Ouyang X."/>
            <person name="Agostino P.D."/>
            <person name="Wahlsten M."/>
            <person name="Jokela J."/>
            <person name="Permi P."/>
            <person name="Haapaniemi E."/>
            <person name="Koistinen H."/>
        </authorList>
    </citation>
    <scope>NUCLEOTIDE SEQUENCE [LARGE SCALE GENOMIC DNA]</scope>
    <source>
        <strain evidence="3 4">NIES-515</strain>
    </source>
</reference>
<evidence type="ECO:0000259" key="2">
    <source>
        <dbReference type="Pfam" id="PF07282"/>
    </source>
</evidence>
<feature type="domain" description="Cas12f1-like TNB" evidence="2">
    <location>
        <begin position="298"/>
        <end position="367"/>
    </location>
</feature>
<evidence type="ECO:0000256" key="1">
    <source>
        <dbReference type="ARBA" id="ARBA00023125"/>
    </source>
</evidence>
<dbReference type="Pfam" id="PF07282">
    <property type="entry name" value="Cas12f1-like_TNB"/>
    <property type="match status" value="1"/>
</dbReference>
<sequence>MYKKDPQILTVACKLITTPQQKQDFTNLSLMFAATCNYINTSVDPKYKSAPKIQKLIYADAKIKSGMQANHVIQACIRVAGNRKVASVSEFKPGSVLYDARTFSLARDLKTVSLSVLGKRIKVGLMLGDYQREMLDTRRSEPSSATLVKRKANWYLHIQVKVNAKNDVPLITSKNNYLGVDLGRVDIASLSDGTSFSGKDIEKVRAKYSKIRARLQYKASSGTRSSRRRCRQLQKRLAGKDRRFQTWLNHNISLQIVLGARCTSYSHVVLEDLTGIRERTNTTTRSREQRFLANCWSFYQLKLFIQYKANIYGVPVVLVNPAYTSQTCHNCLHIHPVKGQSYRNGKKYHCGHCDWKGDSDYNAANVIKQLGATVNRPCGSEYLSCDISALLDSRATEAPTPYSVLRIGVGSLRQHRY</sequence>
<dbReference type="NCBIfam" id="TIGR01766">
    <property type="entry name" value="IS200/IS605 family accessory protein TnpB-like domain"/>
    <property type="match status" value="1"/>
</dbReference>
<evidence type="ECO:0000313" key="3">
    <source>
        <dbReference type="EMBL" id="MCV3216146.1"/>
    </source>
</evidence>
<keyword evidence="1" id="KW-0238">DNA-binding</keyword>
<dbReference type="RefSeq" id="WP_263747790.1">
    <property type="nucleotide sequence ID" value="NZ_JAOWRF010000316.1"/>
</dbReference>
<dbReference type="NCBIfam" id="NF040570">
    <property type="entry name" value="guided_TnpB"/>
    <property type="match status" value="1"/>
</dbReference>
<keyword evidence="4" id="KW-1185">Reference proteome</keyword>